<evidence type="ECO:0000259" key="2">
    <source>
        <dbReference type="PROSITE" id="PS51176"/>
    </source>
</evidence>
<keyword evidence="4" id="KW-1185">Reference proteome</keyword>
<protein>
    <recommendedName>
        <fullName evidence="2">Prephenate/arogenate dehydrogenase domain-containing protein</fullName>
    </recommendedName>
</protein>
<sequence length="249" mass="26282">MASTPETMPDGRPAIGLIGLGAFGQLAARHLAPHADLTGHDPHAPMPDGVQAVTLAEAAAQPVVILAVPVQALGEVAAAIAPHIQPGALVIDVASVKLEPMRILRETLPAGTRILGTHPLFGPQSAAQGVAGQSIVLCPEPGVDPECAASFLRERLALDVHLSDADTHDRTMASVQALTHLVSKVITDLDLPPAPYTTRSFELLAEAARLVSQDSDALFRAIERHNPHAADLRRRFFEAARALDKRLAE</sequence>
<dbReference type="InterPro" id="IPR008927">
    <property type="entry name" value="6-PGluconate_DH-like_C_sf"/>
</dbReference>
<dbReference type="RefSeq" id="WP_271185167.1">
    <property type="nucleotide sequence ID" value="NZ_BSFE01000001.1"/>
</dbReference>
<dbReference type="SUPFAM" id="SSF48179">
    <property type="entry name" value="6-phosphogluconate dehydrogenase C-terminal domain-like"/>
    <property type="match status" value="1"/>
</dbReference>
<dbReference type="PANTHER" id="PTHR21363:SF0">
    <property type="entry name" value="PREPHENATE DEHYDROGENASE [NADP(+)]"/>
    <property type="match status" value="1"/>
</dbReference>
<dbReference type="InterPro" id="IPR050812">
    <property type="entry name" value="Preph/Arog_dehydrog"/>
</dbReference>
<dbReference type="GO" id="GO:0006571">
    <property type="term" value="P:tyrosine biosynthetic process"/>
    <property type="evidence" value="ECO:0007669"/>
    <property type="project" value="InterPro"/>
</dbReference>
<dbReference type="GO" id="GO:0004665">
    <property type="term" value="F:prephenate dehydrogenase (NADP+) activity"/>
    <property type="evidence" value="ECO:0007669"/>
    <property type="project" value="InterPro"/>
</dbReference>
<dbReference type="Pfam" id="PF02153">
    <property type="entry name" value="PDH_N"/>
    <property type="match status" value="1"/>
</dbReference>
<reference evidence="3" key="1">
    <citation type="journal article" date="2014" name="Int. J. Syst. Evol. Microbiol.">
        <title>Complete genome sequence of Corynebacterium casei LMG S-19264T (=DSM 44701T), isolated from a smear-ripened cheese.</title>
        <authorList>
            <consortium name="US DOE Joint Genome Institute (JGI-PGF)"/>
            <person name="Walter F."/>
            <person name="Albersmeier A."/>
            <person name="Kalinowski J."/>
            <person name="Ruckert C."/>
        </authorList>
    </citation>
    <scope>NUCLEOTIDE SEQUENCE</scope>
    <source>
        <strain evidence="3">VKM B-1513</strain>
    </source>
</reference>
<dbReference type="SUPFAM" id="SSF51735">
    <property type="entry name" value="NAD(P)-binding Rossmann-fold domains"/>
    <property type="match status" value="1"/>
</dbReference>
<evidence type="ECO:0000256" key="1">
    <source>
        <dbReference type="ARBA" id="ARBA00023002"/>
    </source>
</evidence>
<dbReference type="Proteomes" id="UP001143486">
    <property type="component" value="Unassembled WGS sequence"/>
</dbReference>
<dbReference type="InterPro" id="IPR003099">
    <property type="entry name" value="Prephen_DH"/>
</dbReference>
<dbReference type="AlphaFoldDB" id="A0A9W6IK58"/>
<feature type="domain" description="Prephenate/arogenate dehydrogenase" evidence="2">
    <location>
        <begin position="13"/>
        <end position="249"/>
    </location>
</feature>
<evidence type="ECO:0000313" key="4">
    <source>
        <dbReference type="Proteomes" id="UP001143486"/>
    </source>
</evidence>
<name>A0A9W6IK58_9PROT</name>
<dbReference type="PANTHER" id="PTHR21363">
    <property type="entry name" value="PREPHENATE DEHYDROGENASE"/>
    <property type="match status" value="1"/>
</dbReference>
<accession>A0A9W6IK58</accession>
<dbReference type="PROSITE" id="PS51176">
    <property type="entry name" value="PDH_ADH"/>
    <property type="match status" value="1"/>
</dbReference>
<reference evidence="3" key="2">
    <citation type="submission" date="2023-01" db="EMBL/GenBank/DDBJ databases">
        <authorList>
            <person name="Sun Q."/>
            <person name="Evtushenko L."/>
        </authorList>
    </citation>
    <scope>NUCLEOTIDE SEQUENCE</scope>
    <source>
        <strain evidence="3">VKM B-1513</strain>
    </source>
</reference>
<dbReference type="Gene3D" id="3.40.50.720">
    <property type="entry name" value="NAD(P)-binding Rossmann-like Domain"/>
    <property type="match status" value="1"/>
</dbReference>
<dbReference type="EMBL" id="BSFE01000001">
    <property type="protein sequence ID" value="GLK50769.1"/>
    <property type="molecule type" value="Genomic_DNA"/>
</dbReference>
<proteinExistence type="predicted"/>
<keyword evidence="1" id="KW-0560">Oxidoreductase</keyword>
<dbReference type="GO" id="GO:0070403">
    <property type="term" value="F:NAD+ binding"/>
    <property type="evidence" value="ECO:0007669"/>
    <property type="project" value="InterPro"/>
</dbReference>
<comment type="caution">
    <text evidence="3">The sequence shown here is derived from an EMBL/GenBank/DDBJ whole genome shotgun (WGS) entry which is preliminary data.</text>
</comment>
<evidence type="ECO:0000313" key="3">
    <source>
        <dbReference type="EMBL" id="GLK50769.1"/>
    </source>
</evidence>
<gene>
    <name evidence="3" type="ORF">GCM10017621_02770</name>
</gene>
<organism evidence="3 4">
    <name type="scientific">Maricaulis virginensis</name>
    <dbReference type="NCBI Taxonomy" id="144022"/>
    <lineage>
        <taxon>Bacteria</taxon>
        <taxon>Pseudomonadati</taxon>
        <taxon>Pseudomonadota</taxon>
        <taxon>Alphaproteobacteria</taxon>
        <taxon>Maricaulales</taxon>
        <taxon>Maricaulaceae</taxon>
        <taxon>Maricaulis</taxon>
    </lineage>
</organism>
<dbReference type="GO" id="GO:0008977">
    <property type="term" value="F:prephenate dehydrogenase (NAD+) activity"/>
    <property type="evidence" value="ECO:0007669"/>
    <property type="project" value="InterPro"/>
</dbReference>
<dbReference type="InterPro" id="IPR036291">
    <property type="entry name" value="NAD(P)-bd_dom_sf"/>
</dbReference>
<dbReference type="InterPro" id="IPR046826">
    <property type="entry name" value="PDH_N"/>
</dbReference>